<name>A0A377J7I6_GRIHO</name>
<evidence type="ECO:0000256" key="7">
    <source>
        <dbReference type="ARBA" id="ARBA00022741"/>
    </source>
</evidence>
<keyword evidence="5 15" id="KW-0808">Transferase</keyword>
<keyword evidence="11" id="KW-0902">Two-component regulatory system</keyword>
<evidence type="ECO:0000313" key="16">
    <source>
        <dbReference type="Proteomes" id="UP000254512"/>
    </source>
</evidence>
<dbReference type="RefSeq" id="WP_005504724.1">
    <property type="nucleotide sequence ID" value="NZ_CABMOB010000001.1"/>
</dbReference>
<feature type="domain" description="Histidine kinase" evidence="14">
    <location>
        <begin position="261"/>
        <end position="472"/>
    </location>
</feature>
<evidence type="ECO:0000256" key="2">
    <source>
        <dbReference type="ARBA" id="ARBA00004141"/>
    </source>
</evidence>
<dbReference type="InterPro" id="IPR013727">
    <property type="entry name" value="2CSK_N"/>
</dbReference>
<dbReference type="SUPFAM" id="SSF55874">
    <property type="entry name" value="ATPase domain of HSP90 chaperone/DNA topoisomerase II/histidine kinase"/>
    <property type="match status" value="1"/>
</dbReference>
<dbReference type="CDD" id="cd00075">
    <property type="entry name" value="HATPase"/>
    <property type="match status" value="1"/>
</dbReference>
<evidence type="ECO:0000256" key="10">
    <source>
        <dbReference type="ARBA" id="ARBA00022989"/>
    </source>
</evidence>
<dbReference type="EMBL" id="UGHD01000003">
    <property type="protein sequence ID" value="STO98447.1"/>
    <property type="molecule type" value="Genomic_DNA"/>
</dbReference>
<evidence type="ECO:0000256" key="8">
    <source>
        <dbReference type="ARBA" id="ARBA00022777"/>
    </source>
</evidence>
<dbReference type="STRING" id="673.AL542_03425"/>
<dbReference type="PANTHER" id="PTHR45436:SF14">
    <property type="entry name" value="SENSOR PROTEIN QSEC"/>
    <property type="match status" value="1"/>
</dbReference>
<evidence type="ECO:0000256" key="13">
    <source>
        <dbReference type="SAM" id="Phobius"/>
    </source>
</evidence>
<keyword evidence="7" id="KW-0547">Nucleotide-binding</keyword>
<accession>A0A377J7I6</accession>
<dbReference type="GO" id="GO:0005524">
    <property type="term" value="F:ATP binding"/>
    <property type="evidence" value="ECO:0007669"/>
    <property type="project" value="UniProtKB-KW"/>
</dbReference>
<dbReference type="AlphaFoldDB" id="A0A377J7I6"/>
<evidence type="ECO:0000256" key="3">
    <source>
        <dbReference type="ARBA" id="ARBA00012438"/>
    </source>
</evidence>
<dbReference type="CDD" id="cd00082">
    <property type="entry name" value="HisKA"/>
    <property type="match status" value="1"/>
</dbReference>
<dbReference type="Gene3D" id="3.30.565.10">
    <property type="entry name" value="Histidine kinase-like ATPase, C-terminal domain"/>
    <property type="match status" value="1"/>
</dbReference>
<keyword evidence="8" id="KW-0418">Kinase</keyword>
<dbReference type="PANTHER" id="PTHR45436">
    <property type="entry name" value="SENSOR HISTIDINE KINASE YKOH"/>
    <property type="match status" value="1"/>
</dbReference>
<evidence type="ECO:0000256" key="12">
    <source>
        <dbReference type="ARBA" id="ARBA00023136"/>
    </source>
</evidence>
<sequence>MSDKKPFSMKRNLIVSAVLLCSLLICVSLYFVYKESRHEINEVYDAHLGQSAKTLALAVMNWGGSTSSDINEIYRQWQAQINVVAIGSDDFPTPYGHPYENNILFQYVEGHKVKLKSPNAPETFLGKPGMPGFANVEFDGMTWRVFQLPFNGGEQGKEKIILVAEKEAIRQEFIEEVSLSIGLPLLVLIPLLMVLLTLSILMAFRPISELRAIISEKHINNLERIKVAHPTTELAPLVDQINYLFQEVEQVWKREKRLISTAAHELKTPLAVIRLDTENALLSPLPADSEADLRNILKGIDRADRLIQQLLMFSRVEQEREVSLETFDVVPVIRDCVASLVPMALTHSQSISLNGEHVAMLTGHPAMLSILVANLIDNAIRYSGDGADIAVDINRGAKELVVSVTDSGIPMREDVKARLFEKFYRGNTETGDGAGLGMSIVEDIAMLHHAKVFVESPVWEGSGNRFRVVFPV</sequence>
<dbReference type="GO" id="GO:0005886">
    <property type="term" value="C:plasma membrane"/>
    <property type="evidence" value="ECO:0007669"/>
    <property type="project" value="TreeGrafter"/>
</dbReference>
<dbReference type="SUPFAM" id="SSF47384">
    <property type="entry name" value="Homodimeric domain of signal transducing histidine kinase"/>
    <property type="match status" value="1"/>
</dbReference>
<dbReference type="GO" id="GO:0000155">
    <property type="term" value="F:phosphorelay sensor kinase activity"/>
    <property type="evidence" value="ECO:0007669"/>
    <property type="project" value="InterPro"/>
</dbReference>
<reference evidence="15 16" key="1">
    <citation type="submission" date="2018-06" db="EMBL/GenBank/DDBJ databases">
        <authorList>
            <consortium name="Pathogen Informatics"/>
            <person name="Doyle S."/>
        </authorList>
    </citation>
    <scope>NUCLEOTIDE SEQUENCE [LARGE SCALE GENOMIC DNA]</scope>
    <source>
        <strain evidence="15 16">NCTC11645</strain>
    </source>
</reference>
<evidence type="ECO:0000256" key="5">
    <source>
        <dbReference type="ARBA" id="ARBA00022679"/>
    </source>
</evidence>
<dbReference type="InterPro" id="IPR050428">
    <property type="entry name" value="TCS_sensor_his_kinase"/>
</dbReference>
<keyword evidence="9" id="KW-0067">ATP-binding</keyword>
<evidence type="ECO:0000313" key="15">
    <source>
        <dbReference type="EMBL" id="STO98447.1"/>
    </source>
</evidence>
<gene>
    <name evidence="15" type="primary">qseC</name>
    <name evidence="15" type="ORF">NCTC11645_03432</name>
</gene>
<dbReference type="Pfam" id="PF08521">
    <property type="entry name" value="2CSK_N"/>
    <property type="match status" value="1"/>
</dbReference>
<comment type="subcellular location">
    <subcellularLocation>
        <location evidence="2">Membrane</location>
        <topology evidence="2">Multi-pass membrane protein</topology>
    </subcellularLocation>
</comment>
<evidence type="ECO:0000256" key="6">
    <source>
        <dbReference type="ARBA" id="ARBA00022692"/>
    </source>
</evidence>
<dbReference type="InterPro" id="IPR036890">
    <property type="entry name" value="HATPase_C_sf"/>
</dbReference>
<dbReference type="SMART" id="SM00388">
    <property type="entry name" value="HisKA"/>
    <property type="match status" value="1"/>
</dbReference>
<feature type="transmembrane region" description="Helical" evidence="13">
    <location>
        <begin position="12"/>
        <end position="33"/>
    </location>
</feature>
<dbReference type="PROSITE" id="PS50109">
    <property type="entry name" value="HIS_KIN"/>
    <property type="match status" value="1"/>
</dbReference>
<feature type="transmembrane region" description="Helical" evidence="13">
    <location>
        <begin position="181"/>
        <end position="204"/>
    </location>
</feature>
<dbReference type="SMART" id="SM00387">
    <property type="entry name" value="HATPase_c"/>
    <property type="match status" value="1"/>
</dbReference>
<dbReference type="EC" id="2.7.13.3" evidence="3"/>
<keyword evidence="6 13" id="KW-0812">Transmembrane</keyword>
<dbReference type="InterPro" id="IPR003594">
    <property type="entry name" value="HATPase_dom"/>
</dbReference>
<organism evidence="15 16">
    <name type="scientific">Grimontia hollisae</name>
    <name type="common">Vibrio hollisae</name>
    <dbReference type="NCBI Taxonomy" id="673"/>
    <lineage>
        <taxon>Bacteria</taxon>
        <taxon>Pseudomonadati</taxon>
        <taxon>Pseudomonadota</taxon>
        <taxon>Gammaproteobacteria</taxon>
        <taxon>Vibrionales</taxon>
        <taxon>Vibrionaceae</taxon>
        <taxon>Grimontia</taxon>
    </lineage>
</organism>
<dbReference type="InterPro" id="IPR005467">
    <property type="entry name" value="His_kinase_dom"/>
</dbReference>
<dbReference type="Gene3D" id="1.10.287.130">
    <property type="match status" value="1"/>
</dbReference>
<keyword evidence="4" id="KW-0597">Phosphoprotein</keyword>
<keyword evidence="12 13" id="KW-0472">Membrane</keyword>
<evidence type="ECO:0000256" key="11">
    <source>
        <dbReference type="ARBA" id="ARBA00023012"/>
    </source>
</evidence>
<evidence type="ECO:0000256" key="1">
    <source>
        <dbReference type="ARBA" id="ARBA00000085"/>
    </source>
</evidence>
<dbReference type="InterPro" id="IPR036097">
    <property type="entry name" value="HisK_dim/P_sf"/>
</dbReference>
<dbReference type="PRINTS" id="PR00344">
    <property type="entry name" value="BCTRLSENSOR"/>
</dbReference>
<dbReference type="Pfam" id="PF02518">
    <property type="entry name" value="HATPase_c"/>
    <property type="match status" value="1"/>
</dbReference>
<dbReference type="Proteomes" id="UP000254512">
    <property type="component" value="Unassembled WGS sequence"/>
</dbReference>
<evidence type="ECO:0000256" key="9">
    <source>
        <dbReference type="ARBA" id="ARBA00022840"/>
    </source>
</evidence>
<evidence type="ECO:0000256" key="4">
    <source>
        <dbReference type="ARBA" id="ARBA00022553"/>
    </source>
</evidence>
<dbReference type="Pfam" id="PF00512">
    <property type="entry name" value="HisKA"/>
    <property type="match status" value="1"/>
</dbReference>
<comment type="catalytic activity">
    <reaction evidence="1">
        <text>ATP + protein L-histidine = ADP + protein N-phospho-L-histidine.</text>
        <dbReference type="EC" id="2.7.13.3"/>
    </reaction>
</comment>
<keyword evidence="10 13" id="KW-1133">Transmembrane helix</keyword>
<dbReference type="InterPro" id="IPR003661">
    <property type="entry name" value="HisK_dim/P_dom"/>
</dbReference>
<dbReference type="InterPro" id="IPR004358">
    <property type="entry name" value="Sig_transdc_His_kin-like_C"/>
</dbReference>
<protein>
    <recommendedName>
        <fullName evidence="3">histidine kinase</fullName>
        <ecNumber evidence="3">2.7.13.3</ecNumber>
    </recommendedName>
</protein>
<dbReference type="KEGG" id="gho:AL542_03425"/>
<proteinExistence type="predicted"/>
<evidence type="ECO:0000259" key="14">
    <source>
        <dbReference type="PROSITE" id="PS50109"/>
    </source>
</evidence>